<keyword evidence="3" id="KW-1003">Cell membrane</keyword>
<evidence type="ECO:0000256" key="9">
    <source>
        <dbReference type="RuleBase" id="RU369079"/>
    </source>
</evidence>
<dbReference type="PANTHER" id="PTHR35011:SF4">
    <property type="entry name" value="SLL1102 PROTEIN"/>
    <property type="match status" value="1"/>
</dbReference>
<evidence type="ECO:0000259" key="10">
    <source>
        <dbReference type="Pfam" id="PF04290"/>
    </source>
</evidence>
<keyword evidence="4 9" id="KW-0997">Cell inner membrane</keyword>
<evidence type="ECO:0000256" key="6">
    <source>
        <dbReference type="ARBA" id="ARBA00022989"/>
    </source>
</evidence>
<feature type="domain" description="Tripartite ATP-independent periplasmic transporters DctQ component" evidence="10">
    <location>
        <begin position="23"/>
        <end position="145"/>
    </location>
</feature>
<dbReference type="Pfam" id="PF04290">
    <property type="entry name" value="DctQ"/>
    <property type="match status" value="1"/>
</dbReference>
<accession>A0A1J5UH79</accession>
<keyword evidence="2 9" id="KW-0813">Transport</keyword>
<comment type="function">
    <text evidence="9">Part of the tripartite ATP-independent periplasmic (TRAP) transport system.</text>
</comment>
<evidence type="ECO:0000313" key="11">
    <source>
        <dbReference type="EMBL" id="OIR25261.1"/>
    </source>
</evidence>
<comment type="subunit">
    <text evidence="9">The complex comprises the extracytoplasmic solute receptor protein and the two transmembrane proteins.</text>
</comment>
<name>A0A1J5UH79_9GAMM</name>
<protein>
    <recommendedName>
        <fullName evidence="9">TRAP transporter small permease protein</fullName>
    </recommendedName>
</protein>
<proteinExistence type="inferred from homology"/>
<keyword evidence="5 9" id="KW-0812">Transmembrane</keyword>
<evidence type="ECO:0000256" key="2">
    <source>
        <dbReference type="ARBA" id="ARBA00022448"/>
    </source>
</evidence>
<organism evidence="11 12">
    <name type="scientific">Bathymodiolus thermophilus thioautotrophic gill symbiont</name>
    <dbReference type="NCBI Taxonomy" id="2360"/>
    <lineage>
        <taxon>Bacteria</taxon>
        <taxon>Pseudomonadati</taxon>
        <taxon>Pseudomonadota</taxon>
        <taxon>Gammaproteobacteria</taxon>
        <taxon>sulfur-oxidizing symbionts</taxon>
    </lineage>
</organism>
<feature type="transmembrane region" description="Helical" evidence="9">
    <location>
        <begin position="127"/>
        <end position="148"/>
    </location>
</feature>
<dbReference type="AlphaFoldDB" id="A0A1J5UH79"/>
<comment type="subcellular location">
    <subcellularLocation>
        <location evidence="1 9">Cell inner membrane</location>
        <topology evidence="1 9">Multi-pass membrane protein</topology>
    </subcellularLocation>
</comment>
<dbReference type="InterPro" id="IPR055348">
    <property type="entry name" value="DctQ"/>
</dbReference>
<comment type="similarity">
    <text evidence="8 9">Belongs to the TRAP transporter small permease family.</text>
</comment>
<evidence type="ECO:0000256" key="3">
    <source>
        <dbReference type="ARBA" id="ARBA00022475"/>
    </source>
</evidence>
<dbReference type="Proteomes" id="UP000182798">
    <property type="component" value="Unassembled WGS sequence"/>
</dbReference>
<dbReference type="RefSeq" id="WP_071563667.1">
    <property type="nucleotide sequence ID" value="NZ_CAESAQ020000068.1"/>
</dbReference>
<evidence type="ECO:0000256" key="8">
    <source>
        <dbReference type="ARBA" id="ARBA00038436"/>
    </source>
</evidence>
<evidence type="ECO:0000256" key="5">
    <source>
        <dbReference type="ARBA" id="ARBA00022692"/>
    </source>
</evidence>
<keyword evidence="7 9" id="KW-0472">Membrane</keyword>
<feature type="transmembrane region" description="Helical" evidence="9">
    <location>
        <begin position="12"/>
        <end position="33"/>
    </location>
</feature>
<evidence type="ECO:0000256" key="1">
    <source>
        <dbReference type="ARBA" id="ARBA00004429"/>
    </source>
</evidence>
<reference evidence="12" key="1">
    <citation type="submission" date="2016-09" db="EMBL/GenBank/DDBJ databases">
        <title>Genome Sequence of Bathymodiolus thermophilus sulfur-oxidizing gill endosymbiont.</title>
        <authorList>
            <person name="Ponnudurai R."/>
            <person name="Kleiner M."/>
            <person name="Sayavedra L."/>
            <person name="Thuermer A."/>
            <person name="Felbeck H."/>
            <person name="Schlueter R."/>
            <person name="Schweder T."/>
            <person name="Markert S."/>
        </authorList>
    </citation>
    <scope>NUCLEOTIDE SEQUENCE [LARGE SCALE GENOMIC DNA]</scope>
    <source>
        <strain evidence="12">BAT/CrabSpa'14</strain>
    </source>
</reference>
<keyword evidence="6 9" id="KW-1133">Transmembrane helix</keyword>
<feature type="transmembrane region" description="Helical" evidence="9">
    <location>
        <begin position="45"/>
        <end position="60"/>
    </location>
</feature>
<evidence type="ECO:0000256" key="4">
    <source>
        <dbReference type="ARBA" id="ARBA00022519"/>
    </source>
</evidence>
<dbReference type="EMBL" id="MIQH01000365">
    <property type="protein sequence ID" value="OIR25261.1"/>
    <property type="molecule type" value="Genomic_DNA"/>
</dbReference>
<dbReference type="GO" id="GO:0022857">
    <property type="term" value="F:transmembrane transporter activity"/>
    <property type="evidence" value="ECO:0007669"/>
    <property type="project" value="UniProtKB-UniRule"/>
</dbReference>
<comment type="caution">
    <text evidence="11">The sequence shown here is derived from an EMBL/GenBank/DDBJ whole genome shotgun (WGS) entry which is preliminary data.</text>
</comment>
<dbReference type="InterPro" id="IPR007387">
    <property type="entry name" value="TRAP_DctQ"/>
</dbReference>
<dbReference type="GO" id="GO:0005886">
    <property type="term" value="C:plasma membrane"/>
    <property type="evidence" value="ECO:0007669"/>
    <property type="project" value="UniProtKB-SubCell"/>
</dbReference>
<feature type="transmembrane region" description="Helical" evidence="9">
    <location>
        <begin position="81"/>
        <end position="101"/>
    </location>
</feature>
<gene>
    <name evidence="11" type="ORF">BGC33_12975</name>
</gene>
<sequence length="157" mass="17957">MDRYTQWLERLVVGLLLLTIFNVFLDVVLRYAFNNSSIALQEMEWHLFSAMFLLGISYTLQKDAHVRVDVFYAKFSPQRQALINLIGFAIFILPISLLIAYDGIDFAYSAYAINEQSDAPGGLTHRFIIKSIIPISFILVIISGILFAKNNYEVLKQ</sequence>
<evidence type="ECO:0000313" key="12">
    <source>
        <dbReference type="Proteomes" id="UP000182798"/>
    </source>
</evidence>
<evidence type="ECO:0000256" key="7">
    <source>
        <dbReference type="ARBA" id="ARBA00023136"/>
    </source>
</evidence>
<dbReference type="PANTHER" id="PTHR35011">
    <property type="entry name" value="2,3-DIKETO-L-GULONATE TRAP TRANSPORTER SMALL PERMEASE PROTEIN YIAM"/>
    <property type="match status" value="1"/>
</dbReference>